<proteinExistence type="predicted"/>
<accession>A0A068YDU0</accession>
<gene>
    <name evidence="1" type="ORF">EmuJ_001066300</name>
</gene>
<organism evidence="1 2">
    <name type="scientific">Echinococcus multilocularis</name>
    <name type="common">Fox tapeworm</name>
    <dbReference type="NCBI Taxonomy" id="6211"/>
    <lineage>
        <taxon>Eukaryota</taxon>
        <taxon>Metazoa</taxon>
        <taxon>Spiralia</taxon>
        <taxon>Lophotrochozoa</taxon>
        <taxon>Platyhelminthes</taxon>
        <taxon>Cestoda</taxon>
        <taxon>Eucestoda</taxon>
        <taxon>Cyclophyllidea</taxon>
        <taxon>Taeniidae</taxon>
        <taxon>Echinococcus</taxon>
    </lineage>
</organism>
<name>A0A068YDU0_ECHMU</name>
<dbReference type="EMBL" id="LN902842">
    <property type="protein sequence ID" value="CDS42939.1"/>
    <property type="molecule type" value="Genomic_DNA"/>
</dbReference>
<reference evidence="1" key="1">
    <citation type="journal article" date="2013" name="Nature">
        <title>The genomes of four tapeworm species reveal adaptations to parasitism.</title>
        <authorList>
            <person name="Tsai I.J."/>
            <person name="Zarowiecki M."/>
            <person name="Holroyd N."/>
            <person name="Garciarrubio A."/>
            <person name="Sanchez-Flores A."/>
            <person name="Brooks K.L."/>
            <person name="Tracey A."/>
            <person name="Bobes R.J."/>
            <person name="Fragoso G."/>
            <person name="Sciutto E."/>
            <person name="Aslett M."/>
            <person name="Beasley H."/>
            <person name="Bennett H.M."/>
            <person name="Cai J."/>
            <person name="Camicia F."/>
            <person name="Clark R."/>
            <person name="Cucher M."/>
            <person name="De Silva N."/>
            <person name="Day T.A."/>
            <person name="Deplazes P."/>
            <person name="Estrada K."/>
            <person name="Fernandez C."/>
            <person name="Holland P.W."/>
            <person name="Hou J."/>
            <person name="Hu S."/>
            <person name="Huckvale T."/>
            <person name="Hung S.S."/>
            <person name="Kamenetzky L."/>
            <person name="Keane J.A."/>
            <person name="Kiss F."/>
            <person name="Koziol U."/>
            <person name="Lambert O."/>
            <person name="Liu K."/>
            <person name="Luo X."/>
            <person name="Luo Y."/>
            <person name="Macchiaroli N."/>
            <person name="Nichol S."/>
            <person name="Paps J."/>
            <person name="Parkinson J."/>
            <person name="Pouchkina-Stantcheva N."/>
            <person name="Riddiford N."/>
            <person name="Rosenzvit M."/>
            <person name="Salinas G."/>
            <person name="Wasmuth J.D."/>
            <person name="Zamanian M."/>
            <person name="Zheng Y."/>
            <person name="Cai X."/>
            <person name="Soberon X."/>
            <person name="Olson P.D."/>
            <person name="Laclette J.P."/>
            <person name="Brehm K."/>
            <person name="Berriman M."/>
            <person name="Garciarrubio A."/>
            <person name="Bobes R.J."/>
            <person name="Fragoso G."/>
            <person name="Sanchez-Flores A."/>
            <person name="Estrada K."/>
            <person name="Cevallos M.A."/>
            <person name="Morett E."/>
            <person name="Gonzalez V."/>
            <person name="Portillo T."/>
            <person name="Ochoa-Leyva A."/>
            <person name="Jose M.V."/>
            <person name="Sciutto E."/>
            <person name="Landa A."/>
            <person name="Jimenez L."/>
            <person name="Valdes V."/>
            <person name="Carrero J.C."/>
            <person name="Larralde C."/>
            <person name="Morales-Montor J."/>
            <person name="Limon-Lason J."/>
            <person name="Soberon X."/>
            <person name="Laclette J.P."/>
        </authorList>
    </citation>
    <scope>NUCLEOTIDE SEQUENCE [LARGE SCALE GENOMIC DNA]</scope>
</reference>
<evidence type="ECO:0000313" key="2">
    <source>
        <dbReference type="Proteomes" id="UP000017246"/>
    </source>
</evidence>
<dbReference type="Proteomes" id="UP000017246">
    <property type="component" value="Unassembled WGS sequence"/>
</dbReference>
<sequence length="69" mass="7953">MLRLCFRATLSLDLKSNYLHSYEWFLGEYFWIDNDSFEACPIEVSVLKDAVNSFPLAEDYPTSIVPPCA</sequence>
<reference evidence="1" key="2">
    <citation type="submission" date="2015-11" db="EMBL/GenBank/DDBJ databases">
        <authorList>
            <person name="Zhang Y."/>
            <person name="Guo Z."/>
        </authorList>
    </citation>
    <scope>NUCLEOTIDE SEQUENCE</scope>
</reference>
<evidence type="ECO:0000313" key="1">
    <source>
        <dbReference type="EMBL" id="CDS42939.1"/>
    </source>
</evidence>
<keyword evidence="2" id="KW-1185">Reference proteome</keyword>
<protein>
    <submittedName>
        <fullName evidence="1">Expressed protein</fullName>
    </submittedName>
</protein>
<dbReference type="OrthoDB" id="9979394at2759"/>
<dbReference type="AlphaFoldDB" id="A0A068YDU0"/>